<dbReference type="InterPro" id="IPR050547">
    <property type="entry name" value="DEAD_box_RNA_helicases"/>
</dbReference>
<evidence type="ECO:0000256" key="2">
    <source>
        <dbReference type="ARBA" id="ARBA00022801"/>
    </source>
</evidence>
<dbReference type="SMART" id="SM00490">
    <property type="entry name" value="HELICc"/>
    <property type="match status" value="1"/>
</dbReference>
<feature type="chain" id="PRO_5005601765" evidence="5">
    <location>
        <begin position="21"/>
        <end position="301"/>
    </location>
</feature>
<evidence type="ECO:0000313" key="8">
    <source>
        <dbReference type="EMBL" id="KOO25367.1"/>
    </source>
</evidence>
<keyword evidence="4" id="KW-0067">ATP-binding</keyword>
<feature type="domain" description="Helicase C-terminal" evidence="7">
    <location>
        <begin position="157"/>
        <end position="301"/>
    </location>
</feature>
<keyword evidence="2" id="KW-0378">Hydrolase</keyword>
<accession>A0A0M0JG74</accession>
<feature type="signal peptide" evidence="5">
    <location>
        <begin position="1"/>
        <end position="20"/>
    </location>
</feature>
<dbReference type="GO" id="GO:0003724">
    <property type="term" value="F:RNA helicase activity"/>
    <property type="evidence" value="ECO:0007669"/>
    <property type="project" value="TreeGrafter"/>
</dbReference>
<name>A0A0M0JG74_9EUKA</name>
<comment type="caution">
    <text evidence="8">The sequence shown here is derived from an EMBL/GenBank/DDBJ whole genome shotgun (WGS) entry which is preliminary data.</text>
</comment>
<dbReference type="Proteomes" id="UP000037460">
    <property type="component" value="Unassembled WGS sequence"/>
</dbReference>
<dbReference type="GO" id="GO:0005524">
    <property type="term" value="F:ATP binding"/>
    <property type="evidence" value="ECO:0007669"/>
    <property type="project" value="UniProtKB-KW"/>
</dbReference>
<proteinExistence type="predicted"/>
<dbReference type="AlphaFoldDB" id="A0A0M0JG74"/>
<evidence type="ECO:0000259" key="7">
    <source>
        <dbReference type="PROSITE" id="PS51194"/>
    </source>
</evidence>
<evidence type="ECO:0000313" key="9">
    <source>
        <dbReference type="Proteomes" id="UP000037460"/>
    </source>
</evidence>
<dbReference type="SUPFAM" id="SSF52540">
    <property type="entry name" value="P-loop containing nucleoside triphosphate hydrolases"/>
    <property type="match status" value="1"/>
</dbReference>
<keyword evidence="1" id="KW-0547">Nucleotide-binding</keyword>
<dbReference type="EMBL" id="JWZX01002985">
    <property type="protein sequence ID" value="KOO25367.1"/>
    <property type="molecule type" value="Genomic_DNA"/>
</dbReference>
<reference evidence="9" key="1">
    <citation type="journal article" date="2015" name="PLoS Genet.">
        <title>Genome Sequence and Transcriptome Analyses of Chrysochromulina tobin: Metabolic Tools for Enhanced Algal Fitness in the Prominent Order Prymnesiales (Haptophyceae).</title>
        <authorList>
            <person name="Hovde B.T."/>
            <person name="Deodato C.R."/>
            <person name="Hunsperger H.M."/>
            <person name="Ryken S.A."/>
            <person name="Yost W."/>
            <person name="Jha R.K."/>
            <person name="Patterson J."/>
            <person name="Monnat R.J. Jr."/>
            <person name="Barlow S.B."/>
            <person name="Starkenburg S.R."/>
            <person name="Cattolico R.A."/>
        </authorList>
    </citation>
    <scope>NUCLEOTIDE SEQUENCE</scope>
    <source>
        <strain evidence="9">CCMP291</strain>
    </source>
</reference>
<dbReference type="GO" id="GO:0016787">
    <property type="term" value="F:hydrolase activity"/>
    <property type="evidence" value="ECO:0007669"/>
    <property type="project" value="UniProtKB-KW"/>
</dbReference>
<keyword evidence="9" id="KW-1185">Reference proteome</keyword>
<dbReference type="PROSITE" id="PS51192">
    <property type="entry name" value="HELICASE_ATP_BIND_1"/>
    <property type="match status" value="1"/>
</dbReference>
<dbReference type="InterPro" id="IPR027417">
    <property type="entry name" value="P-loop_NTPase"/>
</dbReference>
<evidence type="ECO:0000256" key="3">
    <source>
        <dbReference type="ARBA" id="ARBA00022806"/>
    </source>
</evidence>
<dbReference type="OrthoDB" id="10256233at2759"/>
<dbReference type="Gene3D" id="3.40.50.300">
    <property type="entry name" value="P-loop containing nucleotide triphosphate hydrolases"/>
    <property type="match status" value="1"/>
</dbReference>
<protein>
    <submittedName>
        <fullName evidence="8">ATP binding protein</fullName>
    </submittedName>
</protein>
<keyword evidence="5" id="KW-0732">Signal</keyword>
<evidence type="ECO:0000256" key="4">
    <source>
        <dbReference type="ARBA" id="ARBA00022840"/>
    </source>
</evidence>
<dbReference type="InterPro" id="IPR001650">
    <property type="entry name" value="Helicase_C-like"/>
</dbReference>
<evidence type="ECO:0000256" key="1">
    <source>
        <dbReference type="ARBA" id="ARBA00022741"/>
    </source>
</evidence>
<dbReference type="PROSITE" id="PS51194">
    <property type="entry name" value="HELICASE_CTER"/>
    <property type="match status" value="1"/>
</dbReference>
<dbReference type="InterPro" id="IPR011545">
    <property type="entry name" value="DEAD/DEAH_box_helicase_dom"/>
</dbReference>
<sequence>MHITTLLSFALLVSPPNAFGGALPPWLIERAAALGYVSPTPVQAEAIDVVLSGRDAIIQAKTGSGKTLAYMLPLLAGLKPQSSVQALVLLPTRELASQVAIVARRLAAGSPDRLLVMALLDGSGAKRQRKWLVAQPPQVVVGNVQQVDSVIQARLLRLETLKLLVVDEAAIVFAPPTLPLERIAEALAGVLDEAPPAILAEGQPLNARAAAVRELKERRKRLLLSTPLGARGLDVAHCSHVYLLGVPDSAEDYLHAAGRCGRMGQPGLVTVLCGEKEAFALGRIGNALGIEFLDAREADPE</sequence>
<keyword evidence="3" id="KW-0347">Helicase</keyword>
<organism evidence="8 9">
    <name type="scientific">Chrysochromulina tobinii</name>
    <dbReference type="NCBI Taxonomy" id="1460289"/>
    <lineage>
        <taxon>Eukaryota</taxon>
        <taxon>Haptista</taxon>
        <taxon>Haptophyta</taxon>
        <taxon>Prymnesiophyceae</taxon>
        <taxon>Prymnesiales</taxon>
        <taxon>Chrysochromulinaceae</taxon>
        <taxon>Chrysochromulina</taxon>
    </lineage>
</organism>
<dbReference type="SMART" id="SM00487">
    <property type="entry name" value="DEXDc"/>
    <property type="match status" value="1"/>
</dbReference>
<dbReference type="PANTHER" id="PTHR47963">
    <property type="entry name" value="DEAD-BOX ATP-DEPENDENT RNA HELICASE 47, MITOCHONDRIAL"/>
    <property type="match status" value="1"/>
</dbReference>
<dbReference type="Pfam" id="PF00270">
    <property type="entry name" value="DEAD"/>
    <property type="match status" value="1"/>
</dbReference>
<gene>
    <name evidence="8" type="ORF">Ctob_007821</name>
</gene>
<feature type="domain" description="Helicase ATP-binding" evidence="6">
    <location>
        <begin position="47"/>
        <end position="246"/>
    </location>
</feature>
<dbReference type="InterPro" id="IPR014001">
    <property type="entry name" value="Helicase_ATP-bd"/>
</dbReference>
<dbReference type="GO" id="GO:0003723">
    <property type="term" value="F:RNA binding"/>
    <property type="evidence" value="ECO:0007669"/>
    <property type="project" value="TreeGrafter"/>
</dbReference>
<evidence type="ECO:0000256" key="5">
    <source>
        <dbReference type="SAM" id="SignalP"/>
    </source>
</evidence>
<dbReference type="PANTHER" id="PTHR47963:SF10">
    <property type="entry name" value="ATP-DEPENDENT RNA HELICASE DDX6_DHH1"/>
    <property type="match status" value="1"/>
</dbReference>
<evidence type="ECO:0000259" key="6">
    <source>
        <dbReference type="PROSITE" id="PS51192"/>
    </source>
</evidence>